<evidence type="ECO:0000259" key="1">
    <source>
        <dbReference type="Pfam" id="PF14062"/>
    </source>
</evidence>
<comment type="caution">
    <text evidence="2">The sequence shown here is derived from an EMBL/GenBank/DDBJ whole genome shotgun (WGS) entry which is preliminary data.</text>
</comment>
<dbReference type="Pfam" id="PF14062">
    <property type="entry name" value="DUF4253"/>
    <property type="match status" value="1"/>
</dbReference>
<sequence>MDELLRAAGLADASTRWHEVDGERFVVVRLDGGFEQARQRIRALSTAHYPVLTDTTHLDRDFFRVDGHPSTPADVLRRAETVDLDAHVAQWRARQESLGTGDEGYFLDGYDVTTFGTPECLAILPRPEPWAAFAYVDAYGGLGLPPELMVAAARRWHERHGAEPTVIGLATGFTVDRPPMNLVDAERLAAEHVSLAGMTARTAVRAYARALTELDHWTLYERP</sequence>
<reference evidence="3" key="1">
    <citation type="journal article" date="2019" name="Int. J. Syst. Evol. Microbiol.">
        <title>The Global Catalogue of Microorganisms (GCM) 10K type strain sequencing project: providing services to taxonomists for standard genome sequencing and annotation.</title>
        <authorList>
            <consortium name="The Broad Institute Genomics Platform"/>
            <consortium name="The Broad Institute Genome Sequencing Center for Infectious Disease"/>
            <person name="Wu L."/>
            <person name="Ma J."/>
        </authorList>
    </citation>
    <scope>NUCLEOTIDE SEQUENCE [LARGE SCALE GENOMIC DNA]</scope>
    <source>
        <strain evidence="3">CGMCC 4.7152</strain>
    </source>
</reference>
<dbReference type="Proteomes" id="UP001595912">
    <property type="component" value="Unassembled WGS sequence"/>
</dbReference>
<name>A0ABV9VQK1_9ACTN</name>
<dbReference type="InterPro" id="IPR025349">
    <property type="entry name" value="DUF4253"/>
</dbReference>
<keyword evidence="3" id="KW-1185">Reference proteome</keyword>
<proteinExistence type="predicted"/>
<evidence type="ECO:0000313" key="2">
    <source>
        <dbReference type="EMBL" id="MFC4997831.1"/>
    </source>
</evidence>
<gene>
    <name evidence="2" type="ORF">ACFPIJ_08320</name>
</gene>
<protein>
    <submittedName>
        <fullName evidence="2">DUF4253 domain-containing protein</fullName>
    </submittedName>
</protein>
<feature type="domain" description="DUF4253" evidence="1">
    <location>
        <begin position="121"/>
        <end position="219"/>
    </location>
</feature>
<organism evidence="2 3">
    <name type="scientific">Dactylosporangium cerinum</name>
    <dbReference type="NCBI Taxonomy" id="1434730"/>
    <lineage>
        <taxon>Bacteria</taxon>
        <taxon>Bacillati</taxon>
        <taxon>Actinomycetota</taxon>
        <taxon>Actinomycetes</taxon>
        <taxon>Micromonosporales</taxon>
        <taxon>Micromonosporaceae</taxon>
        <taxon>Dactylosporangium</taxon>
    </lineage>
</organism>
<evidence type="ECO:0000313" key="3">
    <source>
        <dbReference type="Proteomes" id="UP001595912"/>
    </source>
</evidence>
<dbReference type="RefSeq" id="WP_380114078.1">
    <property type="nucleotide sequence ID" value="NZ_JBHSIU010000010.1"/>
</dbReference>
<accession>A0ABV9VQK1</accession>
<dbReference type="EMBL" id="JBHSIU010000010">
    <property type="protein sequence ID" value="MFC4997831.1"/>
    <property type="molecule type" value="Genomic_DNA"/>
</dbReference>